<protein>
    <submittedName>
        <fullName evidence="3">Uncharacterized protein</fullName>
    </submittedName>
</protein>
<comment type="caution">
    <text evidence="3">The sequence shown here is derived from an EMBL/GenBank/DDBJ whole genome shotgun (WGS) entry which is preliminary data.</text>
</comment>
<keyword evidence="4" id="KW-1185">Reference proteome</keyword>
<evidence type="ECO:0000256" key="1">
    <source>
        <dbReference type="SAM" id="Coils"/>
    </source>
</evidence>
<dbReference type="Gene3D" id="6.10.140.920">
    <property type="match status" value="1"/>
</dbReference>
<evidence type="ECO:0000313" key="3">
    <source>
        <dbReference type="EMBL" id="MBK1815439.1"/>
    </source>
</evidence>
<dbReference type="SUPFAM" id="SSF57997">
    <property type="entry name" value="Tropomyosin"/>
    <property type="match status" value="1"/>
</dbReference>
<proteinExistence type="predicted"/>
<name>A0A934VBH8_9BACT</name>
<dbReference type="RefSeq" id="WP_200350399.1">
    <property type="nucleotide sequence ID" value="NZ_BAABHZ010000012.1"/>
</dbReference>
<keyword evidence="1" id="KW-0175">Coiled coil</keyword>
<organism evidence="3 4">
    <name type="scientific">Luteolibacter yonseiensis</name>
    <dbReference type="NCBI Taxonomy" id="1144680"/>
    <lineage>
        <taxon>Bacteria</taxon>
        <taxon>Pseudomonadati</taxon>
        <taxon>Verrucomicrobiota</taxon>
        <taxon>Verrucomicrobiia</taxon>
        <taxon>Verrucomicrobiales</taxon>
        <taxon>Verrucomicrobiaceae</taxon>
        <taxon>Luteolibacter</taxon>
    </lineage>
</organism>
<feature type="coiled-coil region" evidence="1">
    <location>
        <begin position="51"/>
        <end position="158"/>
    </location>
</feature>
<evidence type="ECO:0000313" key="4">
    <source>
        <dbReference type="Proteomes" id="UP000600139"/>
    </source>
</evidence>
<feature type="compositionally biased region" description="Low complexity" evidence="2">
    <location>
        <begin position="320"/>
        <end position="342"/>
    </location>
</feature>
<reference evidence="3" key="1">
    <citation type="submission" date="2021-01" db="EMBL/GenBank/DDBJ databases">
        <title>Modified the classification status of verrucomicrobia.</title>
        <authorList>
            <person name="Feng X."/>
        </authorList>
    </citation>
    <scope>NUCLEOTIDE SEQUENCE</scope>
    <source>
        <strain evidence="3">JCM 18052</strain>
    </source>
</reference>
<dbReference type="EMBL" id="JAENIK010000008">
    <property type="protein sequence ID" value="MBK1815439.1"/>
    <property type="molecule type" value="Genomic_DNA"/>
</dbReference>
<accession>A0A934VBH8</accession>
<gene>
    <name evidence="3" type="ORF">JIN84_07430</name>
</gene>
<feature type="region of interest" description="Disordered" evidence="2">
    <location>
        <begin position="320"/>
        <end position="362"/>
    </location>
</feature>
<dbReference type="AlphaFoldDB" id="A0A934VBH8"/>
<evidence type="ECO:0000256" key="2">
    <source>
        <dbReference type="SAM" id="MobiDB-lite"/>
    </source>
</evidence>
<sequence length="362" mass="38038">MLENLLKALPLVAPIALVCLGLGWALRGLFSKPAATAKAAPAADAGKQDRVKNLEAALEKSRSSHKATKTELETLQASSVAKATLEAATSELDTARKELDGVGRRISALEADLKKSQETIRNLNSRANEVDKTQKDRSFTLENELSKAREQLSILQNRPDDSADLQAEIERLRESVAVSTRYAGEMRKREAAAVEALEKAEARLADAGSAARSAPASRKIGPVADSGRIAAAKAEVLRIVEQNKAKAAAAAIAAPLLPALENLTEPAKEEPAAVAEEPAASIEEAAAVVEESIAPAAEPVAPVEEPASVIEEPAVSVEESVAAIEEPVAADEPVAAAETPVANEEKEDEPKKPAPGELFTLE</sequence>
<dbReference type="Proteomes" id="UP000600139">
    <property type="component" value="Unassembled WGS sequence"/>
</dbReference>